<dbReference type="RefSeq" id="WP_208177358.1">
    <property type="nucleotide sequence ID" value="NZ_JAGETZ010000012.1"/>
</dbReference>
<dbReference type="InterPro" id="IPR029058">
    <property type="entry name" value="AB_hydrolase_fold"/>
</dbReference>
<dbReference type="InterPro" id="IPR053145">
    <property type="entry name" value="AB_hydrolase_Est10"/>
</dbReference>
<protein>
    <submittedName>
        <fullName evidence="2">Alpha/beta fold hydrolase</fullName>
    </submittedName>
</protein>
<evidence type="ECO:0000313" key="3">
    <source>
        <dbReference type="Proteomes" id="UP000664369"/>
    </source>
</evidence>
<dbReference type="PANTHER" id="PTHR43265">
    <property type="entry name" value="ESTERASE ESTD"/>
    <property type="match status" value="1"/>
</dbReference>
<dbReference type="SUPFAM" id="SSF53474">
    <property type="entry name" value="alpha/beta-Hydrolases"/>
    <property type="match status" value="1"/>
</dbReference>
<proteinExistence type="predicted"/>
<feature type="domain" description="Serine aminopeptidase S33" evidence="1">
    <location>
        <begin position="196"/>
        <end position="296"/>
    </location>
</feature>
<dbReference type="PANTHER" id="PTHR43265:SF1">
    <property type="entry name" value="ESTERASE ESTD"/>
    <property type="match status" value="1"/>
</dbReference>
<gene>
    <name evidence="2" type="ORF">J4E00_21550</name>
</gene>
<keyword evidence="2" id="KW-0378">Hydrolase</keyword>
<dbReference type="Pfam" id="PF12146">
    <property type="entry name" value="Hydrolase_4"/>
    <property type="match status" value="1"/>
</dbReference>
<evidence type="ECO:0000313" key="2">
    <source>
        <dbReference type="EMBL" id="MBO2011665.1"/>
    </source>
</evidence>
<dbReference type="GO" id="GO:0016787">
    <property type="term" value="F:hydrolase activity"/>
    <property type="evidence" value="ECO:0007669"/>
    <property type="project" value="UniProtKB-KW"/>
</dbReference>
<dbReference type="InterPro" id="IPR022742">
    <property type="entry name" value="Hydrolase_4"/>
</dbReference>
<keyword evidence="3" id="KW-1185">Reference proteome</keyword>
<accession>A0ABS3QLW0</accession>
<dbReference type="Gene3D" id="3.40.50.1820">
    <property type="entry name" value="alpha/beta hydrolase"/>
    <property type="match status" value="1"/>
</dbReference>
<evidence type="ECO:0000259" key="1">
    <source>
        <dbReference type="Pfam" id="PF12146"/>
    </source>
</evidence>
<comment type="caution">
    <text evidence="2">The sequence shown here is derived from an EMBL/GenBank/DDBJ whole genome shotgun (WGS) entry which is preliminary data.</text>
</comment>
<reference evidence="2 3" key="1">
    <citation type="submission" date="2021-03" db="EMBL/GenBank/DDBJ databases">
        <authorList>
            <person name="Kim M.K."/>
        </authorList>
    </citation>
    <scope>NUCLEOTIDE SEQUENCE [LARGE SCALE GENOMIC DNA]</scope>
    <source>
        <strain evidence="2 3">BT442</strain>
    </source>
</reference>
<sequence>MLPNQVHAQTPTPARDSSAVAVKAASAAAVSPVVGVWKGPLPIPGGSLPIQLEVGQVGPNKLVSTLDLPAKRLNRIPISLTFRGDTLVFYAPKADSRFVCLLSADGQELVGQWTQPGLRVPVTLRRNVPAGAVVSGPTVVVKATTYHTEPVTLASQPGSVKLAGTLSIPDGAGPFPAVVLLSDMGAQDRDTRQGSYHLFADMASFLARQGIAVLRLDDRGVGESTGSVPLTTTADLVRDAQAALTYLRLRPSLDPARTGFIGHGEGGNVALLAAAQPLPPAFVATLAASGLVGLELLANQAEPITSPADTARVGTARRAAWAEVLRKAEQLRNSGSNAAQVETYVAQQRLKIKSAERKELEAMLKFRRSMFEIIRQTPNDDQAQAIVVNMLHQRYPSMDPGAARARAVQLTTPWYRYYLKFDPQPGLADVQCPVLLLNGTSDAEVNAAANLAALEKGLRANKRVTVRRLPAINHWFQTPASEQIAATDGTVDPVVYPVMLDVVRDWVLQQAGK</sequence>
<name>A0ABS3QLW0_9BACT</name>
<dbReference type="Proteomes" id="UP000664369">
    <property type="component" value="Unassembled WGS sequence"/>
</dbReference>
<dbReference type="EMBL" id="JAGETZ010000012">
    <property type="protein sequence ID" value="MBO2011665.1"/>
    <property type="molecule type" value="Genomic_DNA"/>
</dbReference>
<organism evidence="2 3">
    <name type="scientific">Hymenobacter negativus</name>
    <dbReference type="NCBI Taxonomy" id="2795026"/>
    <lineage>
        <taxon>Bacteria</taxon>
        <taxon>Pseudomonadati</taxon>
        <taxon>Bacteroidota</taxon>
        <taxon>Cytophagia</taxon>
        <taxon>Cytophagales</taxon>
        <taxon>Hymenobacteraceae</taxon>
        <taxon>Hymenobacter</taxon>
    </lineage>
</organism>